<dbReference type="GO" id="GO:0003723">
    <property type="term" value="F:RNA binding"/>
    <property type="evidence" value="ECO:0007669"/>
    <property type="project" value="InterPro"/>
</dbReference>
<feature type="repeat" description="PPR" evidence="2">
    <location>
        <begin position="199"/>
        <end position="233"/>
    </location>
</feature>
<protein>
    <recommendedName>
        <fullName evidence="5">Pentatricopeptide repeat-containing protein</fullName>
    </recommendedName>
</protein>
<comment type="caution">
    <text evidence="3">The sequence shown here is derived from an EMBL/GenBank/DDBJ whole genome shotgun (WGS) entry which is preliminary data.</text>
</comment>
<evidence type="ECO:0000313" key="4">
    <source>
        <dbReference type="Proteomes" id="UP000825935"/>
    </source>
</evidence>
<keyword evidence="4" id="KW-1185">Reference proteome</keyword>
<dbReference type="Pfam" id="PF01535">
    <property type="entry name" value="PPR"/>
    <property type="match status" value="1"/>
</dbReference>
<dbReference type="Proteomes" id="UP000825935">
    <property type="component" value="Chromosome 36"/>
</dbReference>
<dbReference type="FunFam" id="1.25.40.10:FF:000396">
    <property type="entry name" value="Pentatricopeptide repeat-containing protein At2g36730"/>
    <property type="match status" value="1"/>
</dbReference>
<dbReference type="PANTHER" id="PTHR47926:SF452">
    <property type="entry name" value="PENTATRICOPEPTIDE REPEAT-CONTAINING PROTEIN"/>
    <property type="match status" value="1"/>
</dbReference>
<dbReference type="OMA" id="KECKIMC"/>
<dbReference type="PROSITE" id="PS51375">
    <property type="entry name" value="PPR"/>
    <property type="match status" value="4"/>
</dbReference>
<evidence type="ECO:0008006" key="5">
    <source>
        <dbReference type="Google" id="ProtNLM"/>
    </source>
</evidence>
<organism evidence="3 4">
    <name type="scientific">Ceratopteris richardii</name>
    <name type="common">Triangle waterfern</name>
    <dbReference type="NCBI Taxonomy" id="49495"/>
    <lineage>
        <taxon>Eukaryota</taxon>
        <taxon>Viridiplantae</taxon>
        <taxon>Streptophyta</taxon>
        <taxon>Embryophyta</taxon>
        <taxon>Tracheophyta</taxon>
        <taxon>Polypodiopsida</taxon>
        <taxon>Polypodiidae</taxon>
        <taxon>Polypodiales</taxon>
        <taxon>Pteridineae</taxon>
        <taxon>Pteridaceae</taxon>
        <taxon>Parkerioideae</taxon>
        <taxon>Ceratopteris</taxon>
    </lineage>
</organism>
<evidence type="ECO:0000256" key="1">
    <source>
        <dbReference type="ARBA" id="ARBA00022737"/>
    </source>
</evidence>
<dbReference type="Pfam" id="PF13041">
    <property type="entry name" value="PPR_2"/>
    <property type="match status" value="4"/>
</dbReference>
<dbReference type="AlphaFoldDB" id="A0A8T2QAY8"/>
<feature type="repeat" description="PPR" evidence="2">
    <location>
        <begin position="98"/>
        <end position="132"/>
    </location>
</feature>
<dbReference type="PANTHER" id="PTHR47926">
    <property type="entry name" value="PENTATRICOPEPTIDE REPEAT-CONTAINING PROTEIN"/>
    <property type="match status" value="1"/>
</dbReference>
<dbReference type="Gene3D" id="1.25.40.10">
    <property type="entry name" value="Tetratricopeptide repeat domain"/>
    <property type="match status" value="6"/>
</dbReference>
<dbReference type="FunFam" id="1.25.40.10:FF:000158">
    <property type="entry name" value="pentatricopeptide repeat-containing protein At2g33680"/>
    <property type="match status" value="1"/>
</dbReference>
<gene>
    <name evidence="3" type="ORF">KP509_36G038100</name>
</gene>
<proteinExistence type="predicted"/>
<dbReference type="GO" id="GO:0048731">
    <property type="term" value="P:system development"/>
    <property type="evidence" value="ECO:0007669"/>
    <property type="project" value="UniProtKB-ARBA"/>
</dbReference>
<dbReference type="GO" id="GO:0009451">
    <property type="term" value="P:RNA modification"/>
    <property type="evidence" value="ECO:0007669"/>
    <property type="project" value="InterPro"/>
</dbReference>
<evidence type="ECO:0000313" key="3">
    <source>
        <dbReference type="EMBL" id="KAH7281257.1"/>
    </source>
</evidence>
<dbReference type="OrthoDB" id="1899794at2759"/>
<sequence length="677" mass="73785">MEKLCFHLQSLYEKGQVQAATKALLEAKFPLPISVYLCLLKACIKNKSHSLAIQTKLHLTLHDVPISGFLGDYVVMTLAKCGAVDDARVLSASLPYLTVFSWTAILFAYADSGRGEEALEAYQCMQKNGIEPDSFTFVSLFKACSSIQDRDKGKELHAHAHSMGMATNKFVGNTIISMYGKCGALSDAEEVFVALTDRDTVSWNGMLSAYVEQSKGDKCLLLYRQMNEEGVHADLATFIIVLQACIILVENSPKLSKEAVHEIGRGLHAKTCRKGFISNLLVGTAALSMYAHCGTTAEAEHTFNVLSNPDTAAWNAMLSLYVAQEQAEKALLLYMHMLKQDISSDHLTYILAVQACGILAESAVQYSSMKLSISKCLEIGKALHSDICVKGYMVLTPIANTLLCMYGKCRAIAEAEEVFQGIIDCDTISWNAMLSAYCEQKEEERALSLFKVMQDQKVSPSDVTLLCILQACGETGDLELCRNVNFIIVFAGFDKFPSLTASLVNAYGGCASELEAHAVFSSFAEPSIVLWNACISGHAAGNSALGSLHVFESMMLAGIMPDSVTYSSLLPACSRNGLVECLEYLGASGDGVTEEKKLSNIIIDLFGRAGDFERLKCYFEKIKAHADHISWFSLLGACSAHGNLELAKHLFKDVVQVELEDGPVYVVMSNVYAAATY</sequence>
<dbReference type="EMBL" id="CM035441">
    <property type="protein sequence ID" value="KAH7281257.1"/>
    <property type="molecule type" value="Genomic_DNA"/>
</dbReference>
<dbReference type="InterPro" id="IPR011990">
    <property type="entry name" value="TPR-like_helical_dom_sf"/>
</dbReference>
<name>A0A8T2QAY8_CERRI</name>
<dbReference type="InterPro" id="IPR046960">
    <property type="entry name" value="PPR_At4g14850-like_plant"/>
</dbReference>
<dbReference type="InterPro" id="IPR002885">
    <property type="entry name" value="PPR_rpt"/>
</dbReference>
<reference evidence="3" key="1">
    <citation type="submission" date="2021-08" db="EMBL/GenBank/DDBJ databases">
        <title>WGS assembly of Ceratopteris richardii.</title>
        <authorList>
            <person name="Marchant D.B."/>
            <person name="Chen G."/>
            <person name="Jenkins J."/>
            <person name="Shu S."/>
            <person name="Leebens-Mack J."/>
            <person name="Grimwood J."/>
            <person name="Schmutz J."/>
            <person name="Soltis P."/>
            <person name="Soltis D."/>
            <person name="Chen Z.-H."/>
        </authorList>
    </citation>
    <scope>NUCLEOTIDE SEQUENCE</scope>
    <source>
        <strain evidence="3">Whitten #5841</strain>
        <tissue evidence="3">Leaf</tissue>
    </source>
</reference>
<keyword evidence="1" id="KW-0677">Repeat</keyword>
<accession>A0A8T2QAY8</accession>
<evidence type="ECO:0000256" key="2">
    <source>
        <dbReference type="PROSITE-ProRule" id="PRU00708"/>
    </source>
</evidence>
<feature type="repeat" description="PPR" evidence="2">
    <location>
        <begin position="310"/>
        <end position="344"/>
    </location>
</feature>
<feature type="repeat" description="PPR" evidence="2">
    <location>
        <begin position="426"/>
        <end position="460"/>
    </location>
</feature>
<dbReference type="NCBIfam" id="TIGR00756">
    <property type="entry name" value="PPR"/>
    <property type="match status" value="4"/>
</dbReference>